<feature type="transmembrane region" description="Helical" evidence="1">
    <location>
        <begin position="16"/>
        <end position="38"/>
    </location>
</feature>
<keyword evidence="1" id="KW-1133">Transmembrane helix</keyword>
<reference evidence="2" key="1">
    <citation type="submission" date="2018-05" db="EMBL/GenBank/DDBJ databases">
        <authorList>
            <person name="Lanie J.A."/>
            <person name="Ng W.-L."/>
            <person name="Kazmierczak K.M."/>
            <person name="Andrzejewski T.M."/>
            <person name="Davidsen T.M."/>
            <person name="Wayne K.J."/>
            <person name="Tettelin H."/>
            <person name="Glass J.I."/>
            <person name="Rusch D."/>
            <person name="Podicherti R."/>
            <person name="Tsui H.-C.T."/>
            <person name="Winkler M.E."/>
        </authorList>
    </citation>
    <scope>NUCLEOTIDE SEQUENCE</scope>
</reference>
<dbReference type="EMBL" id="UINC01036218">
    <property type="protein sequence ID" value="SVB29851.1"/>
    <property type="molecule type" value="Genomic_DNA"/>
</dbReference>
<gene>
    <name evidence="2" type="ORF">METZ01_LOCUS182705</name>
</gene>
<name>A0A382CWE5_9ZZZZ</name>
<evidence type="ECO:0000256" key="1">
    <source>
        <dbReference type="SAM" id="Phobius"/>
    </source>
</evidence>
<keyword evidence="1" id="KW-0472">Membrane</keyword>
<dbReference type="AlphaFoldDB" id="A0A382CWE5"/>
<proteinExistence type="predicted"/>
<evidence type="ECO:0000313" key="2">
    <source>
        <dbReference type="EMBL" id="SVB29851.1"/>
    </source>
</evidence>
<organism evidence="2">
    <name type="scientific">marine metagenome</name>
    <dbReference type="NCBI Taxonomy" id="408172"/>
    <lineage>
        <taxon>unclassified sequences</taxon>
        <taxon>metagenomes</taxon>
        <taxon>ecological metagenomes</taxon>
    </lineage>
</organism>
<sequence>MFSKLKSLIFTPKNSLLYYGLVFLIIIFPLFPLLPGFFRTQGF</sequence>
<feature type="non-terminal residue" evidence="2">
    <location>
        <position position="43"/>
    </location>
</feature>
<protein>
    <submittedName>
        <fullName evidence="2">Uncharacterized protein</fullName>
    </submittedName>
</protein>
<accession>A0A382CWE5</accession>
<keyword evidence="1" id="KW-0812">Transmembrane</keyword>